<keyword evidence="5" id="KW-1185">Reference proteome</keyword>
<accession>A0A3L9YFK6</accession>
<evidence type="ECO:0000256" key="1">
    <source>
        <dbReference type="ARBA" id="ARBA00011073"/>
    </source>
</evidence>
<dbReference type="PROSITE" id="PS51892">
    <property type="entry name" value="SUBTILASE"/>
    <property type="match status" value="1"/>
</dbReference>
<evidence type="ECO:0000259" key="3">
    <source>
        <dbReference type="Pfam" id="PF00082"/>
    </source>
</evidence>
<keyword evidence="2" id="KW-0645">Protease</keyword>
<dbReference type="InterPro" id="IPR051048">
    <property type="entry name" value="Peptidase_S8/S53_subtilisin"/>
</dbReference>
<keyword evidence="2" id="KW-0378">Hydrolase</keyword>
<evidence type="ECO:0000256" key="2">
    <source>
        <dbReference type="PROSITE-ProRule" id="PRU01240"/>
    </source>
</evidence>
<evidence type="ECO:0000313" key="4">
    <source>
        <dbReference type="EMBL" id="RMA56728.1"/>
    </source>
</evidence>
<sequence length="557" mass="62651">MLKNHFKKIVQTKLFFIIFCFFTVVASAQYDYTWFYIRANDTLVQPEFEKVNDELKYVGTDIALKSVLDRHRIYSFKKTYRKARKQFLKRTFFVMCDDESLFYDLLENASHAFISGEIVPEEDKKIYEPNDYGLTSTIGENLGLPANLDYMDYLGMPEAWYYTTGSPETIIGISDGGMDTTDLDFKGKTKIFHKSAYSDGHGVTIASIAAAQGDNAYGIPGVCYDCSIYATRYGIYTNYQQLIELSKAGAKVINCSFAVGVHDQKGQDSINKIFNNGTVIVAAAGNQNWIKSEFGKLELYPASYDNVISVSCINYKYPFGTDNITLEPDKQMYYAENIKHHLARTMGFLDNDTLKSNYNYRVSVTLLNKKVDLLTPSAGLVKYSKFAKEGNLEYIWGSASSPTAPAVTGAVGLMFSLYPCLPADEVETILKFTASNIDYVPQNIMFVGNYGAGALHVGDAVEMVYQLYSKKQTAVIKNQNFSRWDFKLTSLSEAVEMQNQKFTDSSTLKLTARRRIVLKQNTTLKPGIDGNISLKIDTNLQKECDLQLRDPSIEDGN</sequence>
<gene>
    <name evidence="4" type="ORF">BXY75_3241</name>
</gene>
<feature type="active site" description="Charge relay system" evidence="2">
    <location>
        <position position="201"/>
    </location>
</feature>
<organism evidence="4 5">
    <name type="scientific">Ulvibacter antarcticus</name>
    <dbReference type="NCBI Taxonomy" id="442714"/>
    <lineage>
        <taxon>Bacteria</taxon>
        <taxon>Pseudomonadati</taxon>
        <taxon>Bacteroidota</taxon>
        <taxon>Flavobacteriia</taxon>
        <taxon>Flavobacteriales</taxon>
        <taxon>Flavobacteriaceae</taxon>
        <taxon>Ulvibacter</taxon>
    </lineage>
</organism>
<protein>
    <submittedName>
        <fullName evidence="4">Subtilase family protein</fullName>
    </submittedName>
</protein>
<dbReference type="PANTHER" id="PTHR43399">
    <property type="entry name" value="SUBTILISIN-RELATED"/>
    <property type="match status" value="1"/>
</dbReference>
<proteinExistence type="inferred from homology"/>
<evidence type="ECO:0000313" key="5">
    <source>
        <dbReference type="Proteomes" id="UP000271339"/>
    </source>
</evidence>
<comment type="caution">
    <text evidence="4">The sequence shown here is derived from an EMBL/GenBank/DDBJ whole genome shotgun (WGS) entry which is preliminary data.</text>
</comment>
<dbReference type="InterPro" id="IPR000209">
    <property type="entry name" value="Peptidase_S8/S53_dom"/>
</dbReference>
<reference evidence="4 5" key="1">
    <citation type="submission" date="2018-10" db="EMBL/GenBank/DDBJ databases">
        <title>Genomic Encyclopedia of Archaeal and Bacterial Type Strains, Phase II (KMG-II): from individual species to whole genera.</title>
        <authorList>
            <person name="Goeker M."/>
        </authorList>
    </citation>
    <scope>NUCLEOTIDE SEQUENCE [LARGE SCALE GENOMIC DNA]</scope>
    <source>
        <strain evidence="4 5">DSM 23424</strain>
    </source>
</reference>
<dbReference type="SUPFAM" id="SSF52743">
    <property type="entry name" value="Subtilisin-like"/>
    <property type="match status" value="1"/>
</dbReference>
<dbReference type="GO" id="GO:0006508">
    <property type="term" value="P:proteolysis"/>
    <property type="evidence" value="ECO:0007669"/>
    <property type="project" value="UniProtKB-KW"/>
</dbReference>
<keyword evidence="2" id="KW-0720">Serine protease</keyword>
<comment type="similarity">
    <text evidence="1 2">Belongs to the peptidase S8 family.</text>
</comment>
<dbReference type="AlphaFoldDB" id="A0A3L9YFK6"/>
<dbReference type="PANTHER" id="PTHR43399:SF4">
    <property type="entry name" value="CELL WALL-ASSOCIATED PROTEASE"/>
    <property type="match status" value="1"/>
</dbReference>
<dbReference type="EMBL" id="REFC01000016">
    <property type="protein sequence ID" value="RMA56728.1"/>
    <property type="molecule type" value="Genomic_DNA"/>
</dbReference>
<dbReference type="GO" id="GO:0004252">
    <property type="term" value="F:serine-type endopeptidase activity"/>
    <property type="evidence" value="ECO:0007669"/>
    <property type="project" value="UniProtKB-UniRule"/>
</dbReference>
<name>A0A3L9YFK6_9FLAO</name>
<dbReference type="Pfam" id="PF00082">
    <property type="entry name" value="Peptidase_S8"/>
    <property type="match status" value="1"/>
</dbReference>
<dbReference type="Gene3D" id="3.40.50.200">
    <property type="entry name" value="Peptidase S8/S53 domain"/>
    <property type="match status" value="1"/>
</dbReference>
<feature type="domain" description="Peptidase S8/S53" evidence="3">
    <location>
        <begin position="168"/>
        <end position="451"/>
    </location>
</feature>
<dbReference type="InterPro" id="IPR036852">
    <property type="entry name" value="Peptidase_S8/S53_dom_sf"/>
</dbReference>
<dbReference type="Proteomes" id="UP000271339">
    <property type="component" value="Unassembled WGS sequence"/>
</dbReference>
<feature type="active site" description="Charge relay system" evidence="2">
    <location>
        <position position="401"/>
    </location>
</feature>
<feature type="active site" description="Charge relay system" evidence="2">
    <location>
        <position position="175"/>
    </location>
</feature>